<dbReference type="CDD" id="cd07061">
    <property type="entry name" value="HP_HAP_like"/>
    <property type="match status" value="1"/>
</dbReference>
<protein>
    <recommendedName>
        <fullName evidence="5">Phosphoglycerate mutase-like protein</fullName>
    </recommendedName>
</protein>
<dbReference type="SUPFAM" id="SSF53254">
    <property type="entry name" value="Phosphoglycerate mutase-like"/>
    <property type="match status" value="1"/>
</dbReference>
<keyword evidence="2" id="KW-0732">Signal</keyword>
<sequence>MLDKLYLLAALPLLAAATVVPRNGGASAFAGATTTFAWPPPNVTATIPDANFPDATAIDAFGPTPTGDEPAAIATAPVLAPVNDVFPLSRPDTADHKGSKFDVLHQWGNLSPMFSVDADTFGLPHSSPLVPEGCGLTQVHLLHRHGARYPTSSSAPSALAAKVHNATAGKGFTASGPLAFLNEWTYKLGAEILTPFGRSQLYNLGVGFRVRYGELLKGFTDLPVWRTTSEERMIDSALQFAAGFFGVQWYQGDYHQLVEIEASGYNSTLAPYDQCANANNNISSLGGVQSNKWAAIYTKPTIKRLQKLIKGNLTLTSADIIGMQQACAYETVALGSSSFCSLFTEEEWEQYEYYNDLSFWYGNGPGNPAVAAQGVGWVQELLSRLTQKRITTFETSVNSTIVSSNITFPLNQPIFVDATHDTIISAIVTAMNFTNFDVNGALPTDHIPKNRQWIVTHISPFGANLVGQVLSCPASDTPTHIRFILNDGVLPLTGIKGCKADKNGLCAIDTFIKGMQARVDEIDYQYDCFANYTLPNVPILDGRYPPALRRNVTA</sequence>
<dbReference type="InterPro" id="IPR000560">
    <property type="entry name" value="His_Pase_clade-2"/>
</dbReference>
<dbReference type="PANTHER" id="PTHR20963">
    <property type="entry name" value="MULTIPLE INOSITOL POLYPHOSPHATE PHOSPHATASE-RELATED"/>
    <property type="match status" value="1"/>
</dbReference>
<dbReference type="STRING" id="135208.A0A4Y9ZZ35"/>
<reference evidence="3 4" key="1">
    <citation type="submission" date="2019-02" db="EMBL/GenBank/DDBJ databases">
        <title>Genome sequencing of the rare red list fungi Hericium alpestre (H. flagellum).</title>
        <authorList>
            <person name="Buettner E."/>
            <person name="Kellner H."/>
        </authorList>
    </citation>
    <scope>NUCLEOTIDE SEQUENCE [LARGE SCALE GENOMIC DNA]</scope>
    <source>
        <strain evidence="3 4">DSM 108284</strain>
    </source>
</reference>
<evidence type="ECO:0000313" key="4">
    <source>
        <dbReference type="Proteomes" id="UP000298061"/>
    </source>
</evidence>
<dbReference type="PANTHER" id="PTHR20963:SF42">
    <property type="entry name" value="PHOSPHOGLYCERATE MUTASE-LIKE PROTEIN"/>
    <property type="match status" value="1"/>
</dbReference>
<dbReference type="OrthoDB" id="6509975at2759"/>
<name>A0A4Y9ZZ35_9AGAM</name>
<dbReference type="InterPro" id="IPR033379">
    <property type="entry name" value="Acid_Pase_AS"/>
</dbReference>
<dbReference type="EMBL" id="SFCI01000538">
    <property type="protein sequence ID" value="TFY79221.1"/>
    <property type="molecule type" value="Genomic_DNA"/>
</dbReference>
<comment type="caution">
    <text evidence="3">The sequence shown here is derived from an EMBL/GenBank/DDBJ whole genome shotgun (WGS) entry which is preliminary data.</text>
</comment>
<feature type="chain" id="PRO_5021234360" description="Phosphoglycerate mutase-like protein" evidence="2">
    <location>
        <begin position="18"/>
        <end position="554"/>
    </location>
</feature>
<organism evidence="3 4">
    <name type="scientific">Hericium alpestre</name>
    <dbReference type="NCBI Taxonomy" id="135208"/>
    <lineage>
        <taxon>Eukaryota</taxon>
        <taxon>Fungi</taxon>
        <taxon>Dikarya</taxon>
        <taxon>Basidiomycota</taxon>
        <taxon>Agaricomycotina</taxon>
        <taxon>Agaricomycetes</taxon>
        <taxon>Russulales</taxon>
        <taxon>Hericiaceae</taxon>
        <taxon>Hericium</taxon>
    </lineage>
</organism>
<dbReference type="Gene3D" id="3.40.50.1240">
    <property type="entry name" value="Phosphoglycerate mutase-like"/>
    <property type="match status" value="1"/>
</dbReference>
<evidence type="ECO:0008006" key="5">
    <source>
        <dbReference type="Google" id="ProtNLM"/>
    </source>
</evidence>
<keyword evidence="1" id="KW-0378">Hydrolase</keyword>
<dbReference type="AlphaFoldDB" id="A0A4Y9ZZ35"/>
<feature type="signal peptide" evidence="2">
    <location>
        <begin position="1"/>
        <end position="17"/>
    </location>
</feature>
<dbReference type="GO" id="GO:0003993">
    <property type="term" value="F:acid phosphatase activity"/>
    <property type="evidence" value="ECO:0007669"/>
    <property type="project" value="TreeGrafter"/>
</dbReference>
<accession>A0A4Y9ZZ35</accession>
<keyword evidence="4" id="KW-1185">Reference proteome</keyword>
<dbReference type="PROSITE" id="PS00616">
    <property type="entry name" value="HIS_ACID_PHOSPHAT_1"/>
    <property type="match status" value="1"/>
</dbReference>
<evidence type="ECO:0000313" key="3">
    <source>
        <dbReference type="EMBL" id="TFY79221.1"/>
    </source>
</evidence>
<evidence type="ECO:0000256" key="1">
    <source>
        <dbReference type="ARBA" id="ARBA00022801"/>
    </source>
</evidence>
<gene>
    <name evidence="3" type="ORF">EWM64_g4791</name>
</gene>
<dbReference type="InterPro" id="IPR029033">
    <property type="entry name" value="His_PPase_superfam"/>
</dbReference>
<evidence type="ECO:0000256" key="2">
    <source>
        <dbReference type="SAM" id="SignalP"/>
    </source>
</evidence>
<dbReference type="Pfam" id="PF00328">
    <property type="entry name" value="His_Phos_2"/>
    <property type="match status" value="1"/>
</dbReference>
<dbReference type="PROSITE" id="PS00778">
    <property type="entry name" value="HIS_ACID_PHOSPHAT_2"/>
    <property type="match status" value="1"/>
</dbReference>
<dbReference type="Proteomes" id="UP000298061">
    <property type="component" value="Unassembled WGS sequence"/>
</dbReference>
<proteinExistence type="predicted"/>